<gene>
    <name evidence="2" type="ORF">NCTC11470_00199</name>
</gene>
<reference evidence="2 3" key="1">
    <citation type="submission" date="2018-06" db="EMBL/GenBank/DDBJ databases">
        <authorList>
            <consortium name="Pathogen Informatics"/>
            <person name="Doyle S."/>
        </authorList>
    </citation>
    <scope>NUCLEOTIDE SEQUENCE [LARGE SCALE GENOMIC DNA]</scope>
    <source>
        <strain evidence="2 3">NCTC11470</strain>
    </source>
</reference>
<keyword evidence="1" id="KW-0472">Membrane</keyword>
<accession>A0A380PNJ5</accession>
<organism evidence="2 3">
    <name type="scientific">Yersinia frederiksenii</name>
    <dbReference type="NCBI Taxonomy" id="29484"/>
    <lineage>
        <taxon>Bacteria</taxon>
        <taxon>Pseudomonadati</taxon>
        <taxon>Pseudomonadota</taxon>
        <taxon>Gammaproteobacteria</taxon>
        <taxon>Enterobacterales</taxon>
        <taxon>Yersiniaceae</taxon>
        <taxon>Yersinia</taxon>
    </lineage>
</organism>
<evidence type="ECO:0000256" key="1">
    <source>
        <dbReference type="SAM" id="Phobius"/>
    </source>
</evidence>
<proteinExistence type="predicted"/>
<protein>
    <submittedName>
        <fullName evidence="2">Uncharacterized protein</fullName>
    </submittedName>
</protein>
<keyword evidence="1" id="KW-0812">Transmembrane</keyword>
<evidence type="ECO:0000313" key="3">
    <source>
        <dbReference type="Proteomes" id="UP000254835"/>
    </source>
</evidence>
<dbReference type="AlphaFoldDB" id="A0A380PNJ5"/>
<name>A0A380PNJ5_YERFR</name>
<feature type="transmembrane region" description="Helical" evidence="1">
    <location>
        <begin position="12"/>
        <end position="31"/>
    </location>
</feature>
<sequence>MWRNLITLLSLVTKYDLIITINTVFQLMLLLHTMIPHKIPIHQNEVK</sequence>
<dbReference type="EMBL" id="UHJA01000001">
    <property type="protein sequence ID" value="SUP75194.1"/>
    <property type="molecule type" value="Genomic_DNA"/>
</dbReference>
<evidence type="ECO:0000313" key="2">
    <source>
        <dbReference type="EMBL" id="SUP75194.1"/>
    </source>
</evidence>
<dbReference type="Proteomes" id="UP000254835">
    <property type="component" value="Unassembled WGS sequence"/>
</dbReference>
<keyword evidence="1" id="KW-1133">Transmembrane helix</keyword>